<sequence length="120" mass="13359">MRATSLENLELSPLVGEADPSNPAYAAAAYNHSGYESDELARAIAILNRCSLWFRSPPIQISPQRMMMGSAGETLSLAFRLCLLQGFEELLCYIISHISKILFHPSFQASIYRHLSSIKI</sequence>
<protein>
    <submittedName>
        <fullName evidence="1">Uncharacterized protein</fullName>
    </submittedName>
</protein>
<keyword evidence="2" id="KW-1185">Reference proteome</keyword>
<organism evidence="1 2">
    <name type="scientific">Kalanchoe fedtschenkoi</name>
    <name type="common">Lavender scallops</name>
    <name type="synonym">South American air plant</name>
    <dbReference type="NCBI Taxonomy" id="63787"/>
    <lineage>
        <taxon>Eukaryota</taxon>
        <taxon>Viridiplantae</taxon>
        <taxon>Streptophyta</taxon>
        <taxon>Embryophyta</taxon>
        <taxon>Tracheophyta</taxon>
        <taxon>Spermatophyta</taxon>
        <taxon>Magnoliopsida</taxon>
        <taxon>eudicotyledons</taxon>
        <taxon>Gunneridae</taxon>
        <taxon>Pentapetalae</taxon>
        <taxon>Saxifragales</taxon>
        <taxon>Crassulaceae</taxon>
        <taxon>Kalanchoe</taxon>
    </lineage>
</organism>
<dbReference type="AlphaFoldDB" id="A0A7N0THS1"/>
<dbReference type="Gramene" id="Kaladp0037s0419.1.v1.1">
    <property type="protein sequence ID" value="Kaladp0037s0419.1.v1.1.CDS.1"/>
    <property type="gene ID" value="Kaladp0037s0419.v1.1"/>
</dbReference>
<evidence type="ECO:0000313" key="1">
    <source>
        <dbReference type="EnsemblPlants" id="Kaladp0037s0419.1.v1.1.CDS.1"/>
    </source>
</evidence>
<accession>A0A7N0THS1</accession>
<evidence type="ECO:0000313" key="2">
    <source>
        <dbReference type="Proteomes" id="UP000594263"/>
    </source>
</evidence>
<name>A0A7N0THS1_KALFE</name>
<dbReference type="EnsemblPlants" id="Kaladp0037s0419.1.v1.1">
    <property type="protein sequence ID" value="Kaladp0037s0419.1.v1.1.CDS.1"/>
    <property type="gene ID" value="Kaladp0037s0419.v1.1"/>
</dbReference>
<reference evidence="1" key="1">
    <citation type="submission" date="2021-01" db="UniProtKB">
        <authorList>
            <consortium name="EnsemblPlants"/>
        </authorList>
    </citation>
    <scope>IDENTIFICATION</scope>
</reference>
<dbReference type="Proteomes" id="UP000594263">
    <property type="component" value="Unplaced"/>
</dbReference>
<proteinExistence type="predicted"/>